<dbReference type="EMBL" id="JAYWIO010000008">
    <property type="protein sequence ID" value="KAK7243032.1"/>
    <property type="molecule type" value="Genomic_DNA"/>
</dbReference>
<accession>A0AAN9HP16</accession>
<organism evidence="2 3">
    <name type="scientific">Crotalaria pallida</name>
    <name type="common">Smooth rattlebox</name>
    <name type="synonym">Crotalaria striata</name>
    <dbReference type="NCBI Taxonomy" id="3830"/>
    <lineage>
        <taxon>Eukaryota</taxon>
        <taxon>Viridiplantae</taxon>
        <taxon>Streptophyta</taxon>
        <taxon>Embryophyta</taxon>
        <taxon>Tracheophyta</taxon>
        <taxon>Spermatophyta</taxon>
        <taxon>Magnoliopsida</taxon>
        <taxon>eudicotyledons</taxon>
        <taxon>Gunneridae</taxon>
        <taxon>Pentapetalae</taxon>
        <taxon>rosids</taxon>
        <taxon>fabids</taxon>
        <taxon>Fabales</taxon>
        <taxon>Fabaceae</taxon>
        <taxon>Papilionoideae</taxon>
        <taxon>50 kb inversion clade</taxon>
        <taxon>genistoids sensu lato</taxon>
        <taxon>core genistoids</taxon>
        <taxon>Crotalarieae</taxon>
        <taxon>Crotalaria</taxon>
    </lineage>
</organism>
<evidence type="ECO:0000313" key="2">
    <source>
        <dbReference type="EMBL" id="KAK7243032.1"/>
    </source>
</evidence>
<evidence type="ECO:0000313" key="3">
    <source>
        <dbReference type="Proteomes" id="UP001372338"/>
    </source>
</evidence>
<feature type="region of interest" description="Disordered" evidence="1">
    <location>
        <begin position="1"/>
        <end position="21"/>
    </location>
</feature>
<gene>
    <name evidence="2" type="ORF">RIF29_37816</name>
</gene>
<evidence type="ECO:0000256" key="1">
    <source>
        <dbReference type="SAM" id="MobiDB-lite"/>
    </source>
</evidence>
<proteinExistence type="predicted"/>
<dbReference type="Proteomes" id="UP001372338">
    <property type="component" value="Unassembled WGS sequence"/>
</dbReference>
<protein>
    <submittedName>
        <fullName evidence="2">Uncharacterized protein</fullName>
    </submittedName>
</protein>
<keyword evidence="3" id="KW-1185">Reference proteome</keyword>
<dbReference type="AlphaFoldDB" id="A0AAN9HP16"/>
<sequence length="78" mass="8382">MLILSTSSTRGKELMSECESTGSNTFEKMDVVTSAAKPKKEDRSNPTIEIIDLTKSDAEVGVSVDSTESKESCGYVDS</sequence>
<comment type="caution">
    <text evidence="2">The sequence shown here is derived from an EMBL/GenBank/DDBJ whole genome shotgun (WGS) entry which is preliminary data.</text>
</comment>
<name>A0AAN9HP16_CROPI</name>
<reference evidence="2 3" key="1">
    <citation type="submission" date="2024-01" db="EMBL/GenBank/DDBJ databases">
        <title>The genomes of 5 underutilized Papilionoideae crops provide insights into root nodulation and disease resistanc.</title>
        <authorList>
            <person name="Yuan L."/>
        </authorList>
    </citation>
    <scope>NUCLEOTIDE SEQUENCE [LARGE SCALE GENOMIC DNA]</scope>
    <source>
        <strain evidence="2">ZHUSHIDOU_FW_LH</strain>
        <tissue evidence="2">Leaf</tissue>
    </source>
</reference>